<protein>
    <submittedName>
        <fullName evidence="1">22163_t:CDS:1</fullName>
    </submittedName>
</protein>
<dbReference type="EMBL" id="CAJVQB010010618">
    <property type="protein sequence ID" value="CAG8741427.1"/>
    <property type="molecule type" value="Genomic_DNA"/>
</dbReference>
<reference evidence="1 2" key="1">
    <citation type="submission" date="2021-06" db="EMBL/GenBank/DDBJ databases">
        <authorList>
            <person name="Kallberg Y."/>
            <person name="Tangrot J."/>
            <person name="Rosling A."/>
        </authorList>
    </citation>
    <scope>NUCLEOTIDE SEQUENCE [LARGE SCALE GENOMIC DNA]</scope>
    <source>
        <strain evidence="1 2">120-4 pot B 10/14</strain>
    </source>
</reference>
<evidence type="ECO:0000313" key="2">
    <source>
        <dbReference type="Proteomes" id="UP000789901"/>
    </source>
</evidence>
<gene>
    <name evidence="1" type="ORF">GMARGA_LOCUS15422</name>
</gene>
<dbReference type="Proteomes" id="UP000789901">
    <property type="component" value="Unassembled WGS sequence"/>
</dbReference>
<comment type="caution">
    <text evidence="1">The sequence shown here is derived from an EMBL/GenBank/DDBJ whole genome shotgun (WGS) entry which is preliminary data.</text>
</comment>
<accession>A0ABN7V9Q5</accession>
<proteinExistence type="predicted"/>
<organism evidence="1 2">
    <name type="scientific">Gigaspora margarita</name>
    <dbReference type="NCBI Taxonomy" id="4874"/>
    <lineage>
        <taxon>Eukaryota</taxon>
        <taxon>Fungi</taxon>
        <taxon>Fungi incertae sedis</taxon>
        <taxon>Mucoromycota</taxon>
        <taxon>Glomeromycotina</taxon>
        <taxon>Glomeromycetes</taxon>
        <taxon>Diversisporales</taxon>
        <taxon>Gigasporaceae</taxon>
        <taxon>Gigaspora</taxon>
    </lineage>
</organism>
<sequence>MDLSNILLSIERLIQKPGKDKTKIGPVAVDKACNKEIAFDKCEKIAAIIRTFPPEEAMAEIKSTLLRGNSALQWVSVNPGLATFKKLPKKRQACKDSQKQKAVRDAPLNIIARWPDCLLPPSDYFFDQL</sequence>
<keyword evidence="2" id="KW-1185">Reference proteome</keyword>
<evidence type="ECO:0000313" key="1">
    <source>
        <dbReference type="EMBL" id="CAG8741427.1"/>
    </source>
</evidence>
<name>A0ABN7V9Q5_GIGMA</name>